<dbReference type="Pfam" id="PF17651">
    <property type="entry name" value="Raco_middle"/>
    <property type="match status" value="1"/>
</dbReference>
<dbReference type="Gene3D" id="3.30.420.480">
    <property type="entry name" value="Domain of unknown function (DUF4445)"/>
    <property type="match status" value="1"/>
</dbReference>
<dbReference type="PANTHER" id="PTHR42895">
    <property type="entry name" value="IRON-SULFUR CLUSTER-BINDING PROTEIN-RELATED"/>
    <property type="match status" value="1"/>
</dbReference>
<feature type="domain" description="RACo C-terminal" evidence="2">
    <location>
        <begin position="252"/>
        <end position="522"/>
    </location>
</feature>
<evidence type="ECO:0000259" key="3">
    <source>
        <dbReference type="Pfam" id="PF17651"/>
    </source>
</evidence>
<keyword evidence="5" id="KW-1185">Reference proteome</keyword>
<dbReference type="AlphaFoldDB" id="A0A6L5Y7Z7"/>
<dbReference type="InterPro" id="IPR041414">
    <property type="entry name" value="Raco-like_middle"/>
</dbReference>
<comment type="caution">
    <text evidence="4">The sequence shown here is derived from an EMBL/GenBank/DDBJ whole genome shotgun (WGS) entry which is preliminary data.</text>
</comment>
<feature type="compositionally biased region" description="Polar residues" evidence="1">
    <location>
        <begin position="65"/>
        <end position="75"/>
    </location>
</feature>
<reference evidence="4 5" key="1">
    <citation type="submission" date="2019-08" db="EMBL/GenBank/DDBJ databases">
        <title>In-depth cultivation of the pig gut microbiome towards novel bacterial diversity and tailored functional studies.</title>
        <authorList>
            <person name="Wylensek D."/>
            <person name="Hitch T.C.A."/>
            <person name="Clavel T."/>
        </authorList>
    </citation>
    <scope>NUCLEOTIDE SEQUENCE [LARGE SCALE GENOMIC DNA]</scope>
    <source>
        <strain evidence="4 5">WCA-MUC-591-APC-3H</strain>
    </source>
</reference>
<evidence type="ECO:0000256" key="1">
    <source>
        <dbReference type="SAM" id="MobiDB-lite"/>
    </source>
</evidence>
<dbReference type="EMBL" id="VUMZ01000005">
    <property type="protein sequence ID" value="MST51997.1"/>
    <property type="molecule type" value="Genomic_DNA"/>
</dbReference>
<dbReference type="InterPro" id="IPR042259">
    <property type="entry name" value="Raco-like_middle_sf"/>
</dbReference>
<feature type="domain" description="RACo-like middle region" evidence="3">
    <location>
        <begin position="85"/>
        <end position="245"/>
    </location>
</feature>
<protein>
    <submittedName>
        <fullName evidence="4">DUF4445 domain-containing protein</fullName>
    </submittedName>
</protein>
<dbReference type="Proteomes" id="UP000474676">
    <property type="component" value="Unassembled WGS sequence"/>
</dbReference>
<proteinExistence type="predicted"/>
<dbReference type="PANTHER" id="PTHR42895:SF1">
    <property type="entry name" value="IRON-SULFUR CLUSTER PROTEIN"/>
    <property type="match status" value="1"/>
</dbReference>
<accession>A0A6L5Y7Z7</accession>
<dbReference type="RefSeq" id="WP_154574440.1">
    <property type="nucleotide sequence ID" value="NZ_VUMZ01000005.1"/>
</dbReference>
<dbReference type="InterPro" id="IPR052911">
    <property type="entry name" value="Corrinoid_activation_enz"/>
</dbReference>
<evidence type="ECO:0000313" key="4">
    <source>
        <dbReference type="EMBL" id="MST51997.1"/>
    </source>
</evidence>
<evidence type="ECO:0000259" key="2">
    <source>
        <dbReference type="Pfam" id="PF14574"/>
    </source>
</evidence>
<organism evidence="4 5">
    <name type="scientific">Hornefia butyriciproducens</name>
    <dbReference type="NCBI Taxonomy" id="2652293"/>
    <lineage>
        <taxon>Bacteria</taxon>
        <taxon>Bacillati</taxon>
        <taxon>Bacillota</taxon>
        <taxon>Clostridia</taxon>
        <taxon>Peptostreptococcales</taxon>
        <taxon>Anaerovoracaceae</taxon>
        <taxon>Hornefia</taxon>
    </lineage>
</organism>
<evidence type="ECO:0000313" key="5">
    <source>
        <dbReference type="Proteomes" id="UP000474676"/>
    </source>
</evidence>
<name>A0A6L5Y7Z7_9FIRM</name>
<gene>
    <name evidence="4" type="ORF">FYJ64_06670</name>
</gene>
<feature type="region of interest" description="Disordered" evidence="1">
    <location>
        <begin position="37"/>
        <end position="82"/>
    </location>
</feature>
<sequence>MADFRKCDGNCEACGKCRGERLLRELRSRKSELTYMPEGFHSAAGNSTADSEPAYGNGSPAPGSSFANRSETGASESGDRPGSGYGIAFDIGTTTVVGLCWDLAKRELMATDAARNPQVVHGGDVISRIGYSVREEENLEEMRQLVIDCLNEILDGFLEKLPVRRTEITEITAVGNTTMSHLLLGEDPEGLAVSPFRPAFKGAVRESAAALGLRVPAETAFYLLPGIAGHVGSDITAGLLALDLGNKDSLDVFVDIGTNGEVAVTEKGRILVCSTAAGPAFEGAAIRQGMRATEGAIEGVSLCESDGAFGRTGAKSASGGNGADIELKVIGDVSPAGICGSGLIDAVSVMLSAGLMDRTGRILTEDEALSAGTSPLLTRRLVLRDEEACFVLQEPDPEGNSAEILLRQSDIREVQLAKSAIVSGILALLKKSGHTAAEADHLYLAGAFGNYIRKEAAVNIGLLPDISPDRIIAVGNAAGVGASLALFGDKEKARAERIAASAEHVELAGSSLFYDLYIENMNF</sequence>
<dbReference type="GeneID" id="303115007"/>
<dbReference type="InterPro" id="IPR027980">
    <property type="entry name" value="RACo_C"/>
</dbReference>
<dbReference type="Pfam" id="PF14574">
    <property type="entry name" value="RACo_C_ter"/>
    <property type="match status" value="1"/>
</dbReference>